<reference evidence="2 3" key="1">
    <citation type="submission" date="2024-08" db="EMBL/GenBank/DDBJ databases">
        <authorList>
            <person name="Cucini C."/>
            <person name="Frati F."/>
        </authorList>
    </citation>
    <scope>NUCLEOTIDE SEQUENCE [LARGE SCALE GENOMIC DNA]</scope>
</reference>
<dbReference type="EMBL" id="CAXLJM020000090">
    <property type="protein sequence ID" value="CAL8131898.1"/>
    <property type="molecule type" value="Genomic_DNA"/>
</dbReference>
<evidence type="ECO:0000313" key="3">
    <source>
        <dbReference type="Proteomes" id="UP001642540"/>
    </source>
</evidence>
<comment type="caution">
    <text evidence="2">The sequence shown here is derived from an EMBL/GenBank/DDBJ whole genome shotgun (WGS) entry which is preliminary data.</text>
</comment>
<evidence type="ECO:0000256" key="1">
    <source>
        <dbReference type="SAM" id="SignalP"/>
    </source>
</evidence>
<sequence length="172" mass="19342">MEIFSNIFFVCLILAFNIYCTYSRPTESPKHEEFPLIHAETSEVASSNHGSETEAKIAMTTPKATADVNLADITTIYPMEMTPTNLPATNIVRSTDKETAILSPDPKVNMDPITSSMGKEDELDVVDAKRSANTVRHWLMEKEQRYHVQLNSKGKVEKHATPTLPPWGDWTF</sequence>
<dbReference type="Proteomes" id="UP001642540">
    <property type="component" value="Unassembled WGS sequence"/>
</dbReference>
<evidence type="ECO:0000313" key="2">
    <source>
        <dbReference type="EMBL" id="CAL8131898.1"/>
    </source>
</evidence>
<feature type="chain" id="PRO_5045595040" evidence="1">
    <location>
        <begin position="24"/>
        <end position="172"/>
    </location>
</feature>
<proteinExistence type="predicted"/>
<accession>A0ABP1RP19</accession>
<keyword evidence="1" id="KW-0732">Signal</keyword>
<gene>
    <name evidence="2" type="ORF">ODALV1_LOCUS24380</name>
</gene>
<feature type="signal peptide" evidence="1">
    <location>
        <begin position="1"/>
        <end position="23"/>
    </location>
</feature>
<organism evidence="2 3">
    <name type="scientific">Orchesella dallaii</name>
    <dbReference type="NCBI Taxonomy" id="48710"/>
    <lineage>
        <taxon>Eukaryota</taxon>
        <taxon>Metazoa</taxon>
        <taxon>Ecdysozoa</taxon>
        <taxon>Arthropoda</taxon>
        <taxon>Hexapoda</taxon>
        <taxon>Collembola</taxon>
        <taxon>Entomobryomorpha</taxon>
        <taxon>Entomobryoidea</taxon>
        <taxon>Orchesellidae</taxon>
        <taxon>Orchesellinae</taxon>
        <taxon>Orchesella</taxon>
    </lineage>
</organism>
<name>A0ABP1RP19_9HEXA</name>
<protein>
    <submittedName>
        <fullName evidence="2">Uncharacterized protein</fullName>
    </submittedName>
</protein>
<keyword evidence="3" id="KW-1185">Reference proteome</keyword>